<evidence type="ECO:0000313" key="3">
    <source>
        <dbReference type="Proteomes" id="UP000792457"/>
    </source>
</evidence>
<protein>
    <submittedName>
        <fullName evidence="2">Uncharacterized protein</fullName>
    </submittedName>
</protein>
<name>A0A8K0K673_LADFU</name>
<keyword evidence="1" id="KW-0732">Signal</keyword>
<gene>
    <name evidence="2" type="ORF">J437_LFUL009219</name>
</gene>
<accession>A0A8K0K673</accession>
<proteinExistence type="predicted"/>
<comment type="caution">
    <text evidence="2">The sequence shown here is derived from an EMBL/GenBank/DDBJ whole genome shotgun (WGS) entry which is preliminary data.</text>
</comment>
<keyword evidence="3" id="KW-1185">Reference proteome</keyword>
<sequence length="90" mass="10339">MKIMKGILRLIFALMLIFSVAFSTSYGEVNCGPIVCPPFTSVAPYDHFENDCMFCTCLENEKVFVRVCPKDQEMFCEEADTCPRYMEEVD</sequence>
<dbReference type="Proteomes" id="UP000792457">
    <property type="component" value="Unassembled WGS sequence"/>
</dbReference>
<reference evidence="2" key="1">
    <citation type="submission" date="2013-04" db="EMBL/GenBank/DDBJ databases">
        <authorList>
            <person name="Qu J."/>
            <person name="Murali S.C."/>
            <person name="Bandaranaike D."/>
            <person name="Bellair M."/>
            <person name="Blankenburg K."/>
            <person name="Chao H."/>
            <person name="Dinh H."/>
            <person name="Doddapaneni H."/>
            <person name="Downs B."/>
            <person name="Dugan-Rocha S."/>
            <person name="Elkadiri S."/>
            <person name="Gnanaolivu R.D."/>
            <person name="Hernandez B."/>
            <person name="Javaid M."/>
            <person name="Jayaseelan J.C."/>
            <person name="Lee S."/>
            <person name="Li M."/>
            <person name="Ming W."/>
            <person name="Munidasa M."/>
            <person name="Muniz J."/>
            <person name="Nguyen L."/>
            <person name="Ongeri F."/>
            <person name="Osuji N."/>
            <person name="Pu L.-L."/>
            <person name="Puazo M."/>
            <person name="Qu C."/>
            <person name="Quiroz J."/>
            <person name="Raj R."/>
            <person name="Weissenberger G."/>
            <person name="Xin Y."/>
            <person name="Zou X."/>
            <person name="Han Y."/>
            <person name="Richards S."/>
            <person name="Worley K."/>
            <person name="Muzny D."/>
            <person name="Gibbs R."/>
        </authorList>
    </citation>
    <scope>NUCLEOTIDE SEQUENCE</scope>
    <source>
        <strain evidence="2">Sampled in the wild</strain>
    </source>
</reference>
<feature type="signal peptide" evidence="1">
    <location>
        <begin position="1"/>
        <end position="27"/>
    </location>
</feature>
<evidence type="ECO:0000256" key="1">
    <source>
        <dbReference type="SAM" id="SignalP"/>
    </source>
</evidence>
<reference evidence="2" key="2">
    <citation type="submission" date="2017-10" db="EMBL/GenBank/DDBJ databases">
        <title>Ladona fulva Genome sequencing and assembly.</title>
        <authorList>
            <person name="Murali S."/>
            <person name="Richards S."/>
            <person name="Bandaranaike D."/>
            <person name="Bellair M."/>
            <person name="Blankenburg K."/>
            <person name="Chao H."/>
            <person name="Dinh H."/>
            <person name="Doddapaneni H."/>
            <person name="Dugan-Rocha S."/>
            <person name="Elkadiri S."/>
            <person name="Gnanaolivu R."/>
            <person name="Hernandez B."/>
            <person name="Skinner E."/>
            <person name="Javaid M."/>
            <person name="Lee S."/>
            <person name="Li M."/>
            <person name="Ming W."/>
            <person name="Munidasa M."/>
            <person name="Muniz J."/>
            <person name="Nguyen L."/>
            <person name="Hughes D."/>
            <person name="Osuji N."/>
            <person name="Pu L.-L."/>
            <person name="Puazo M."/>
            <person name="Qu C."/>
            <person name="Quiroz J."/>
            <person name="Raj R."/>
            <person name="Weissenberger G."/>
            <person name="Xin Y."/>
            <person name="Zou X."/>
            <person name="Han Y."/>
            <person name="Worley K."/>
            <person name="Muzny D."/>
            <person name="Gibbs R."/>
        </authorList>
    </citation>
    <scope>NUCLEOTIDE SEQUENCE</scope>
    <source>
        <strain evidence="2">Sampled in the wild</strain>
    </source>
</reference>
<evidence type="ECO:0000313" key="2">
    <source>
        <dbReference type="EMBL" id="KAG8229149.1"/>
    </source>
</evidence>
<dbReference type="EMBL" id="KZ308413">
    <property type="protein sequence ID" value="KAG8229149.1"/>
    <property type="molecule type" value="Genomic_DNA"/>
</dbReference>
<dbReference type="AlphaFoldDB" id="A0A8K0K673"/>
<organism evidence="2 3">
    <name type="scientific">Ladona fulva</name>
    <name type="common">Scarce chaser dragonfly</name>
    <name type="synonym">Libellula fulva</name>
    <dbReference type="NCBI Taxonomy" id="123851"/>
    <lineage>
        <taxon>Eukaryota</taxon>
        <taxon>Metazoa</taxon>
        <taxon>Ecdysozoa</taxon>
        <taxon>Arthropoda</taxon>
        <taxon>Hexapoda</taxon>
        <taxon>Insecta</taxon>
        <taxon>Pterygota</taxon>
        <taxon>Palaeoptera</taxon>
        <taxon>Odonata</taxon>
        <taxon>Epiprocta</taxon>
        <taxon>Anisoptera</taxon>
        <taxon>Libelluloidea</taxon>
        <taxon>Libellulidae</taxon>
        <taxon>Ladona</taxon>
    </lineage>
</organism>
<feature type="chain" id="PRO_5035426770" evidence="1">
    <location>
        <begin position="28"/>
        <end position="90"/>
    </location>
</feature>